<protein>
    <recommendedName>
        <fullName evidence="2">Myb/SANT-like domain-containing protein</fullName>
    </recommendedName>
</protein>
<dbReference type="OrthoDB" id="2792845at2759"/>
<accession>A0A4S4MYM7</accession>
<gene>
    <name evidence="3" type="ORF">EUX98_g2565</name>
</gene>
<dbReference type="Pfam" id="PF12776">
    <property type="entry name" value="Myb_DNA-bind_3"/>
    <property type="match status" value="1"/>
</dbReference>
<organism evidence="3 4">
    <name type="scientific">Antrodiella citrinella</name>
    <dbReference type="NCBI Taxonomy" id="2447956"/>
    <lineage>
        <taxon>Eukaryota</taxon>
        <taxon>Fungi</taxon>
        <taxon>Dikarya</taxon>
        <taxon>Basidiomycota</taxon>
        <taxon>Agaricomycotina</taxon>
        <taxon>Agaricomycetes</taxon>
        <taxon>Polyporales</taxon>
        <taxon>Steccherinaceae</taxon>
        <taxon>Antrodiella</taxon>
    </lineage>
</organism>
<reference evidence="3 4" key="1">
    <citation type="submission" date="2019-02" db="EMBL/GenBank/DDBJ databases">
        <title>Genome sequencing of the rare red list fungi Antrodiella citrinella (Flaviporus citrinellus).</title>
        <authorList>
            <person name="Buettner E."/>
            <person name="Kellner H."/>
        </authorList>
    </citation>
    <scope>NUCLEOTIDE SEQUENCE [LARGE SCALE GENOMIC DNA]</scope>
    <source>
        <strain evidence="3 4">DSM 108506</strain>
    </source>
</reference>
<keyword evidence="4" id="KW-1185">Reference proteome</keyword>
<dbReference type="PANTHER" id="PTHR46929:SF3">
    <property type="entry name" value="MYB_SANT-LIKE DOMAIN-CONTAINING PROTEIN"/>
    <property type="match status" value="1"/>
</dbReference>
<dbReference type="EMBL" id="SGPM01000042">
    <property type="protein sequence ID" value="THH31604.1"/>
    <property type="molecule type" value="Genomic_DNA"/>
</dbReference>
<dbReference type="AlphaFoldDB" id="A0A4S4MYM7"/>
<evidence type="ECO:0000313" key="4">
    <source>
        <dbReference type="Proteomes" id="UP000308730"/>
    </source>
</evidence>
<feature type="compositionally biased region" description="Low complexity" evidence="1">
    <location>
        <begin position="213"/>
        <end position="226"/>
    </location>
</feature>
<comment type="caution">
    <text evidence="3">The sequence shown here is derived from an EMBL/GenBank/DDBJ whole genome shotgun (WGS) entry which is preliminary data.</text>
</comment>
<evidence type="ECO:0000259" key="2">
    <source>
        <dbReference type="Pfam" id="PF12776"/>
    </source>
</evidence>
<sequence length="354" mass="38810">MARGTDNQPRANWDHTATSIVIEVLKAATKAARTGDNNFKPSVYQDVSVKLVAAGYQIKKGQVKSYWTRSLTPRASSDQLKTNYTNVSHLRRLSGFGWDDEKKVVTAVDEVWHPVLYDASGVRKKKFDSYNPWRTHPFPWYDDVAELLGQKQAVGNNAFSSSTGSSAAPLALDSQQDDDESDSQPEPAGGSVLDDHGGGDGDGSDGRIENVQEEPVPVPMAAPVVPLKRSIPANVKTPPGTPTPKRARTSGNRDLGDISQGFTSLVDFLTTSPKRSPLRGSQPSAETESQSLFTEAWGRLKTEEGLSPHDLACARRVFYSPRKVKAYLDFDSADAVEREARGYWLDEEMNALRV</sequence>
<evidence type="ECO:0000256" key="1">
    <source>
        <dbReference type="SAM" id="MobiDB-lite"/>
    </source>
</evidence>
<feature type="domain" description="Myb/SANT-like" evidence="2">
    <location>
        <begin position="13"/>
        <end position="113"/>
    </location>
</feature>
<feature type="compositionally biased region" description="Basic and acidic residues" evidence="1">
    <location>
        <begin position="193"/>
        <end position="210"/>
    </location>
</feature>
<feature type="region of interest" description="Disordered" evidence="1">
    <location>
        <begin position="158"/>
        <end position="257"/>
    </location>
</feature>
<dbReference type="Proteomes" id="UP000308730">
    <property type="component" value="Unassembled WGS sequence"/>
</dbReference>
<name>A0A4S4MYM7_9APHY</name>
<evidence type="ECO:0000313" key="3">
    <source>
        <dbReference type="EMBL" id="THH31604.1"/>
    </source>
</evidence>
<dbReference type="PANTHER" id="PTHR46929">
    <property type="entry name" value="EXPRESSED PROTEIN"/>
    <property type="match status" value="1"/>
</dbReference>
<dbReference type="InterPro" id="IPR024752">
    <property type="entry name" value="Myb/SANT-like_dom"/>
</dbReference>
<proteinExistence type="predicted"/>